<dbReference type="EMBL" id="JRRC01412738">
    <property type="protein sequence ID" value="KHG04514.1"/>
    <property type="molecule type" value="Genomic_DNA"/>
</dbReference>
<accession>A0A0B0MYC8</accession>
<evidence type="ECO:0000313" key="1">
    <source>
        <dbReference type="EMBL" id="KHG04514.1"/>
    </source>
</evidence>
<organism evidence="1 2">
    <name type="scientific">Gossypium arboreum</name>
    <name type="common">Tree cotton</name>
    <name type="synonym">Gossypium nanking</name>
    <dbReference type="NCBI Taxonomy" id="29729"/>
    <lineage>
        <taxon>Eukaryota</taxon>
        <taxon>Viridiplantae</taxon>
        <taxon>Streptophyta</taxon>
        <taxon>Embryophyta</taxon>
        <taxon>Tracheophyta</taxon>
        <taxon>Spermatophyta</taxon>
        <taxon>Magnoliopsida</taxon>
        <taxon>eudicotyledons</taxon>
        <taxon>Gunneridae</taxon>
        <taxon>Pentapetalae</taxon>
        <taxon>rosids</taxon>
        <taxon>malvids</taxon>
        <taxon>Malvales</taxon>
        <taxon>Malvaceae</taxon>
        <taxon>Malvoideae</taxon>
        <taxon>Gossypium</taxon>
    </lineage>
</organism>
<dbReference type="AlphaFoldDB" id="A0A0B0MYC8"/>
<dbReference type="Proteomes" id="UP000032142">
    <property type="component" value="Unassembled WGS sequence"/>
</dbReference>
<reference evidence="2" key="1">
    <citation type="submission" date="2014-09" db="EMBL/GenBank/DDBJ databases">
        <authorList>
            <person name="Mudge J."/>
            <person name="Ramaraj T."/>
            <person name="Lindquist I.E."/>
            <person name="Bharti A.K."/>
            <person name="Sundararajan A."/>
            <person name="Cameron C.T."/>
            <person name="Woodward J.E."/>
            <person name="May G.D."/>
            <person name="Brubaker C."/>
            <person name="Broadhvest J."/>
            <person name="Wilkins T.A."/>
        </authorList>
    </citation>
    <scope>NUCLEOTIDE SEQUENCE</scope>
    <source>
        <strain evidence="2">cv. AKA8401</strain>
    </source>
</reference>
<gene>
    <name evidence="1" type="ORF">F383_29833</name>
</gene>
<comment type="caution">
    <text evidence="1">The sequence shown here is derived from an EMBL/GenBank/DDBJ whole genome shotgun (WGS) entry which is preliminary data.</text>
</comment>
<keyword evidence="2" id="KW-1185">Reference proteome</keyword>
<name>A0A0B0MYC8_GOSAR</name>
<protein>
    <submittedName>
        <fullName evidence="1">Protein pelota</fullName>
    </submittedName>
</protein>
<sequence length="146" mass="16325">MMDFLICIFAKPKKIEYGGQISVVQALLEELPVIAKLVFVSCASLHASVEEQITALKIELLQEVHGSKAKETSWNYANEPLALEVLTHNILASFKLPKLVYNGTSDLEDHLAHYHHHMNILVFLKPIMYNIALKKASPVMASKTSL</sequence>
<evidence type="ECO:0000313" key="2">
    <source>
        <dbReference type="Proteomes" id="UP000032142"/>
    </source>
</evidence>
<proteinExistence type="predicted"/>